<accession>A0A815EK31</accession>
<dbReference type="Pfam" id="PF00170">
    <property type="entry name" value="bZIP_1"/>
    <property type="match status" value="1"/>
</dbReference>
<name>A0A815EK31_ADIRI</name>
<comment type="subcellular location">
    <subcellularLocation>
        <location evidence="1">Membrane</location>
        <topology evidence="1">Single-pass membrane protein</topology>
    </subcellularLocation>
</comment>
<proteinExistence type="inferred from homology"/>
<evidence type="ECO:0000256" key="3">
    <source>
        <dbReference type="ARBA" id="ARBA00023015"/>
    </source>
</evidence>
<protein>
    <recommendedName>
        <fullName evidence="9">BZIP domain-containing protein</fullName>
    </recommendedName>
</protein>
<gene>
    <name evidence="10" type="ORF">XAT740_LOCUS29637</name>
</gene>
<evidence type="ECO:0000256" key="8">
    <source>
        <dbReference type="SAM" id="MobiDB-lite"/>
    </source>
</evidence>
<evidence type="ECO:0000256" key="1">
    <source>
        <dbReference type="ARBA" id="ARBA00004167"/>
    </source>
</evidence>
<dbReference type="GO" id="GO:0000978">
    <property type="term" value="F:RNA polymerase II cis-regulatory region sequence-specific DNA binding"/>
    <property type="evidence" value="ECO:0007669"/>
    <property type="project" value="TreeGrafter"/>
</dbReference>
<dbReference type="SUPFAM" id="SSF57959">
    <property type="entry name" value="Leucine zipper domain"/>
    <property type="match status" value="1"/>
</dbReference>
<dbReference type="Proteomes" id="UP000663828">
    <property type="component" value="Unassembled WGS sequence"/>
</dbReference>
<sequence length="609" mass="68226">MSTEEFSYSPFFGSSESAETLSNYTTSPVTSSSSENDAESGIATTPPMPFEMDSTVINLDNFDLFAMDKENQLTVDTNDDFERFLDELDVENLSSSIDSSTFDNFLSSPLGQPNHETLQQLSPSPPVLSPPSTNIPPITNCIRIQSFTPPVLSGPKIIKCESINPNITILKQVVLPTAPLIAVPVVVNDSVPTPVNAITPPIAKRRRSDSPSEQKSQHLFEVPTATVDQLKLQYGNLSVGRMGKDEALRKHIRMIKNRESASLSRKRRKELMENLDVTNKQLQEENSQLKQENSKLKIKIETLEMENKLLKEYAANNHSTSSPPKRNPFILRGLVLLMVVGVGLFQMNSFLPTSMDSSKPVALYGDQTAVVPSRTILESSRSIDQNSYPTNSIYDYGPNGDTSNNNGQAYPYIQCVAYINKTHSQRINQDLRSWVQDQADKIQDGQSAVIPDPKSVVVSSNSAVEKNKGSVIEPLHHMTRKVARQAKIQTVDETELQPYKNHEHNYRDFIHSLNRRNDTLYFVSFKRDNLILPATIQNQTQRPKISLILPASMANLNKSIHVPTNHVPMMKIDCEVEDTKLLFVKRTHIPSSYQNDLFQYYSSAPQATI</sequence>
<dbReference type="InterPro" id="IPR004827">
    <property type="entry name" value="bZIP"/>
</dbReference>
<dbReference type="InterPro" id="IPR046347">
    <property type="entry name" value="bZIP_sf"/>
</dbReference>
<evidence type="ECO:0000313" key="10">
    <source>
        <dbReference type="EMBL" id="CAF1315861.1"/>
    </source>
</evidence>
<dbReference type="AlphaFoldDB" id="A0A815EK31"/>
<organism evidence="10 11">
    <name type="scientific">Adineta ricciae</name>
    <name type="common">Rotifer</name>
    <dbReference type="NCBI Taxonomy" id="249248"/>
    <lineage>
        <taxon>Eukaryota</taxon>
        <taxon>Metazoa</taxon>
        <taxon>Spiralia</taxon>
        <taxon>Gnathifera</taxon>
        <taxon>Rotifera</taxon>
        <taxon>Eurotatoria</taxon>
        <taxon>Bdelloidea</taxon>
        <taxon>Adinetida</taxon>
        <taxon>Adinetidae</taxon>
        <taxon>Adineta</taxon>
    </lineage>
</organism>
<reference evidence="10" key="1">
    <citation type="submission" date="2021-02" db="EMBL/GenBank/DDBJ databases">
        <authorList>
            <person name="Nowell W R."/>
        </authorList>
    </citation>
    <scope>NUCLEOTIDE SEQUENCE</scope>
</reference>
<feature type="coiled-coil region" evidence="7">
    <location>
        <begin position="265"/>
        <end position="313"/>
    </location>
</feature>
<feature type="compositionally biased region" description="Polar residues" evidence="8">
    <location>
        <begin position="1"/>
        <end position="35"/>
    </location>
</feature>
<dbReference type="InterPro" id="IPR051882">
    <property type="entry name" value="ATF_bZIP_TF"/>
</dbReference>
<dbReference type="GO" id="GO:0016020">
    <property type="term" value="C:membrane"/>
    <property type="evidence" value="ECO:0007669"/>
    <property type="project" value="UniProtKB-SubCell"/>
</dbReference>
<dbReference type="PANTHER" id="PTHR46164">
    <property type="entry name" value="ATF6, ISOFORM C"/>
    <property type="match status" value="1"/>
</dbReference>
<feature type="region of interest" description="Disordered" evidence="8">
    <location>
        <begin position="109"/>
        <end position="131"/>
    </location>
</feature>
<evidence type="ECO:0000313" key="11">
    <source>
        <dbReference type="Proteomes" id="UP000663828"/>
    </source>
</evidence>
<dbReference type="PROSITE" id="PS50217">
    <property type="entry name" value="BZIP"/>
    <property type="match status" value="1"/>
</dbReference>
<dbReference type="GO" id="GO:0000981">
    <property type="term" value="F:DNA-binding transcription factor activity, RNA polymerase II-specific"/>
    <property type="evidence" value="ECO:0007669"/>
    <property type="project" value="TreeGrafter"/>
</dbReference>
<keyword evidence="7" id="KW-0175">Coiled coil</keyword>
<keyword evidence="4" id="KW-0238">DNA-binding</keyword>
<dbReference type="GO" id="GO:0030968">
    <property type="term" value="P:endoplasmic reticulum unfolded protein response"/>
    <property type="evidence" value="ECO:0007669"/>
    <property type="project" value="TreeGrafter"/>
</dbReference>
<dbReference type="PANTHER" id="PTHR46164:SF3">
    <property type="entry name" value="ATF6, ISOFORM C"/>
    <property type="match status" value="1"/>
</dbReference>
<dbReference type="EMBL" id="CAJNOR010002593">
    <property type="protein sequence ID" value="CAF1315861.1"/>
    <property type="molecule type" value="Genomic_DNA"/>
</dbReference>
<keyword evidence="3" id="KW-0805">Transcription regulation</keyword>
<evidence type="ECO:0000256" key="2">
    <source>
        <dbReference type="ARBA" id="ARBA00009050"/>
    </source>
</evidence>
<keyword evidence="11" id="KW-1185">Reference proteome</keyword>
<dbReference type="SMART" id="SM00338">
    <property type="entry name" value="BRLZ"/>
    <property type="match status" value="1"/>
</dbReference>
<comment type="similarity">
    <text evidence="2">Belongs to the bZIP family. ATF subfamily.</text>
</comment>
<evidence type="ECO:0000256" key="7">
    <source>
        <dbReference type="SAM" id="Coils"/>
    </source>
</evidence>
<evidence type="ECO:0000256" key="4">
    <source>
        <dbReference type="ARBA" id="ARBA00023125"/>
    </source>
</evidence>
<dbReference type="GO" id="GO:0005634">
    <property type="term" value="C:nucleus"/>
    <property type="evidence" value="ECO:0007669"/>
    <property type="project" value="TreeGrafter"/>
</dbReference>
<comment type="caution">
    <text evidence="10">The sequence shown here is derived from an EMBL/GenBank/DDBJ whole genome shotgun (WGS) entry which is preliminary data.</text>
</comment>
<evidence type="ECO:0000256" key="5">
    <source>
        <dbReference type="ARBA" id="ARBA00023163"/>
    </source>
</evidence>
<feature type="domain" description="BZIP" evidence="9">
    <location>
        <begin position="247"/>
        <end position="310"/>
    </location>
</feature>
<evidence type="ECO:0000256" key="6">
    <source>
        <dbReference type="ARBA" id="ARBA00023242"/>
    </source>
</evidence>
<dbReference type="Gene3D" id="1.20.5.170">
    <property type="match status" value="1"/>
</dbReference>
<keyword evidence="5" id="KW-0804">Transcription</keyword>
<evidence type="ECO:0000259" key="9">
    <source>
        <dbReference type="PROSITE" id="PS50217"/>
    </source>
</evidence>
<feature type="region of interest" description="Disordered" evidence="8">
    <location>
        <begin position="1"/>
        <end position="49"/>
    </location>
</feature>
<keyword evidence="6" id="KW-0539">Nucleus</keyword>